<keyword evidence="2" id="KW-0812">Transmembrane</keyword>
<feature type="compositionally biased region" description="Polar residues" evidence="1">
    <location>
        <begin position="318"/>
        <end position="338"/>
    </location>
</feature>
<feature type="transmembrane region" description="Helical" evidence="2">
    <location>
        <begin position="155"/>
        <end position="174"/>
    </location>
</feature>
<dbReference type="OMA" id="FITHGQK"/>
<feature type="transmembrane region" description="Helical" evidence="2">
    <location>
        <begin position="202"/>
        <end position="223"/>
    </location>
</feature>
<dbReference type="AlphaFoldDB" id="A0A284S2F6"/>
<accession>A0A284S2F6</accession>
<feature type="compositionally biased region" description="Basic and acidic residues" evidence="1">
    <location>
        <begin position="348"/>
        <end position="357"/>
    </location>
</feature>
<feature type="transmembrane region" description="Helical" evidence="2">
    <location>
        <begin position="126"/>
        <end position="148"/>
    </location>
</feature>
<evidence type="ECO:0000313" key="3">
    <source>
        <dbReference type="EMBL" id="SJL15164.1"/>
    </source>
</evidence>
<feature type="transmembrane region" description="Helical" evidence="2">
    <location>
        <begin position="66"/>
        <end position="88"/>
    </location>
</feature>
<reference evidence="4" key="1">
    <citation type="journal article" date="2017" name="Nat. Ecol. Evol.">
        <title>Genome expansion and lineage-specific genetic innovations in the forest pathogenic fungi Armillaria.</title>
        <authorList>
            <person name="Sipos G."/>
            <person name="Prasanna A.N."/>
            <person name="Walter M.C."/>
            <person name="O'Connor E."/>
            <person name="Balint B."/>
            <person name="Krizsan K."/>
            <person name="Kiss B."/>
            <person name="Hess J."/>
            <person name="Varga T."/>
            <person name="Slot J."/>
            <person name="Riley R."/>
            <person name="Boka B."/>
            <person name="Rigling D."/>
            <person name="Barry K."/>
            <person name="Lee J."/>
            <person name="Mihaltcheva S."/>
            <person name="LaButti K."/>
            <person name="Lipzen A."/>
            <person name="Waldron R."/>
            <person name="Moloney N.M."/>
            <person name="Sperisen C."/>
            <person name="Kredics L."/>
            <person name="Vagvoelgyi C."/>
            <person name="Patrignani A."/>
            <person name="Fitzpatrick D."/>
            <person name="Nagy I."/>
            <person name="Doyle S."/>
            <person name="Anderson J.B."/>
            <person name="Grigoriev I.V."/>
            <person name="Gueldener U."/>
            <person name="Muensterkoetter M."/>
            <person name="Nagy L.G."/>
        </authorList>
    </citation>
    <scope>NUCLEOTIDE SEQUENCE [LARGE SCALE GENOMIC DNA]</scope>
    <source>
        <strain evidence="4">C18/9</strain>
    </source>
</reference>
<feature type="region of interest" description="Disordered" evidence="1">
    <location>
        <begin position="318"/>
        <end position="357"/>
    </location>
</feature>
<sequence>MASATQIPDLPDDEVALIFKINDITFNRCIIIGLMHGIYTCVFLQTVWVVCVSRREKNQNRIGRKIMLAVIVALYILGTISTAVNWAFTRYSFITHGQKFWTIYSAFYNVSPVKQKPSTLFMVENVVSGITGGLQSILADIAMIWRCWTVWGSRWSIIVIPILSMIAGIIAKVFEEYISIQSLLNANDPEAFKPTSVDWTTVYLSLSLAVTLLCTILIVFRIVTVGRANRDAALGGYRSIIEIIVESAALLSIIVIIYMVTYARGAYTSIYVDAIAASIRGIVPTLIVGRVASGHARPDDAWKGSVLSSLHFGTRNHAQTQASTQYSDECDTTSSIQGGNADANEPLEESKPATEGV</sequence>
<name>A0A284S2F6_ARMOS</name>
<keyword evidence="4" id="KW-1185">Reference proteome</keyword>
<feature type="transmembrane region" description="Helical" evidence="2">
    <location>
        <begin position="30"/>
        <end position="54"/>
    </location>
</feature>
<keyword evidence="2" id="KW-0472">Membrane</keyword>
<evidence type="ECO:0000256" key="1">
    <source>
        <dbReference type="SAM" id="MobiDB-lite"/>
    </source>
</evidence>
<dbReference type="EMBL" id="FUEG01000027">
    <property type="protein sequence ID" value="SJL15164.1"/>
    <property type="molecule type" value="Genomic_DNA"/>
</dbReference>
<evidence type="ECO:0000256" key="2">
    <source>
        <dbReference type="SAM" id="Phobius"/>
    </source>
</evidence>
<protein>
    <submittedName>
        <fullName evidence="3">Uncharacterized protein</fullName>
    </submittedName>
</protein>
<gene>
    <name evidence="3" type="ORF">ARMOST_18649</name>
</gene>
<proteinExistence type="predicted"/>
<dbReference type="STRING" id="47428.A0A284S2F6"/>
<feature type="transmembrane region" description="Helical" evidence="2">
    <location>
        <begin position="243"/>
        <end position="263"/>
    </location>
</feature>
<keyword evidence="2" id="KW-1133">Transmembrane helix</keyword>
<dbReference type="OrthoDB" id="2852224at2759"/>
<dbReference type="Proteomes" id="UP000219338">
    <property type="component" value="Unassembled WGS sequence"/>
</dbReference>
<organism evidence="3 4">
    <name type="scientific">Armillaria ostoyae</name>
    <name type="common">Armillaria root rot fungus</name>
    <dbReference type="NCBI Taxonomy" id="47428"/>
    <lineage>
        <taxon>Eukaryota</taxon>
        <taxon>Fungi</taxon>
        <taxon>Dikarya</taxon>
        <taxon>Basidiomycota</taxon>
        <taxon>Agaricomycotina</taxon>
        <taxon>Agaricomycetes</taxon>
        <taxon>Agaricomycetidae</taxon>
        <taxon>Agaricales</taxon>
        <taxon>Marasmiineae</taxon>
        <taxon>Physalacriaceae</taxon>
        <taxon>Armillaria</taxon>
    </lineage>
</organism>
<evidence type="ECO:0000313" key="4">
    <source>
        <dbReference type="Proteomes" id="UP000219338"/>
    </source>
</evidence>